<dbReference type="EMBL" id="BSYI01000027">
    <property type="protein sequence ID" value="GMG83979.1"/>
    <property type="molecule type" value="Genomic_DNA"/>
</dbReference>
<organism evidence="2 3">
    <name type="scientific">Paralimibaculum aggregatum</name>
    <dbReference type="NCBI Taxonomy" id="3036245"/>
    <lineage>
        <taxon>Bacteria</taxon>
        <taxon>Pseudomonadati</taxon>
        <taxon>Pseudomonadota</taxon>
        <taxon>Alphaproteobacteria</taxon>
        <taxon>Rhodobacterales</taxon>
        <taxon>Paracoccaceae</taxon>
        <taxon>Paralimibaculum</taxon>
    </lineage>
</organism>
<feature type="coiled-coil region" evidence="1">
    <location>
        <begin position="144"/>
        <end position="171"/>
    </location>
</feature>
<dbReference type="RefSeq" id="WP_285672871.1">
    <property type="nucleotide sequence ID" value="NZ_BSYI01000027.1"/>
</dbReference>
<evidence type="ECO:0000313" key="2">
    <source>
        <dbReference type="EMBL" id="GMG83979.1"/>
    </source>
</evidence>
<evidence type="ECO:0000256" key="1">
    <source>
        <dbReference type="SAM" id="Coils"/>
    </source>
</evidence>
<protein>
    <recommendedName>
        <fullName evidence="4">DUF349 domain-containing protein</fullName>
    </recommendedName>
</protein>
<reference evidence="2 3" key="1">
    <citation type="submission" date="2023-04" db="EMBL/GenBank/DDBJ databases">
        <title>Marinoamorphus aggregata gen. nov., sp. Nov., isolate from tissue of brittle star Ophioplocus japonicus.</title>
        <authorList>
            <person name="Kawano K."/>
            <person name="Sawayama S."/>
            <person name="Nakagawa S."/>
        </authorList>
    </citation>
    <scope>NUCLEOTIDE SEQUENCE [LARGE SCALE GENOMIC DNA]</scope>
    <source>
        <strain evidence="2 3">NKW23</strain>
    </source>
</reference>
<keyword evidence="3" id="KW-1185">Reference proteome</keyword>
<accession>A0ABQ6LNT9</accession>
<gene>
    <name evidence="2" type="ORF">LNKW23_31930</name>
</gene>
<name>A0ABQ6LNT9_9RHOB</name>
<dbReference type="Proteomes" id="UP001239909">
    <property type="component" value="Unassembled WGS sequence"/>
</dbReference>
<sequence>MGKYDKQIKEANKIADGWLKTSQEAEEFFIRIKKEQVKWEKDEIKRIEGLVNAKDPAAQGRIEQTRIWLADYRKECEKTYKEHGSFVRGEPRRGSAGICEKLKLKPQDDAYKAVMDAMKKVLISHTKQFMTTENAWSKDLEPRLDLLESKLDTLEKLARGAEGQMDAYGKQLARDLKKYKSDMESAVSALKADQIEKNIKDMTSDREGFLGGLEKARRDAYQLWTDRIAIADRLKELAVKNYKRILKSIPQDVRDKPMFARALKMLELALKEAAKALNEVQGRFKTAKATFEKIYPELV</sequence>
<keyword evidence="1" id="KW-0175">Coiled coil</keyword>
<proteinExistence type="predicted"/>
<evidence type="ECO:0000313" key="3">
    <source>
        <dbReference type="Proteomes" id="UP001239909"/>
    </source>
</evidence>
<evidence type="ECO:0008006" key="4">
    <source>
        <dbReference type="Google" id="ProtNLM"/>
    </source>
</evidence>
<comment type="caution">
    <text evidence="2">The sequence shown here is derived from an EMBL/GenBank/DDBJ whole genome shotgun (WGS) entry which is preliminary data.</text>
</comment>